<evidence type="ECO:0000256" key="10">
    <source>
        <dbReference type="SAM" id="MobiDB-lite"/>
    </source>
</evidence>
<accession>A0A1L0B2R4</accession>
<feature type="region of interest" description="Disordered" evidence="10">
    <location>
        <begin position="440"/>
        <end position="459"/>
    </location>
</feature>
<dbReference type="Gene3D" id="3.40.50.300">
    <property type="entry name" value="P-loop containing nucleotide triphosphate hydrolases"/>
    <property type="match status" value="1"/>
</dbReference>
<evidence type="ECO:0000313" key="13">
    <source>
        <dbReference type="EMBL" id="SGZ40108.1"/>
    </source>
</evidence>
<dbReference type="Gene3D" id="3.30.230.10">
    <property type="match status" value="1"/>
</dbReference>
<name>A0A1L0B2R4_9ASCO</name>
<sequence length="1107" mass="124743">MSRLINEESCKLLQKDPSSIRNICILAHVDHGKTSLSDSLLASNGIISTNLAGKVRFLDSREDEQTRGITMESSAISLFFRVLKKKDDGEVQASNNFINLIDSPGHIDFSSEVSAASRLCDGAVVLVDVVEGVCSQTVTVLRQCWTENLKPILVLNKIDRLVTELKFSAEEAYEHLQRVIENVNSVIGSFFQSDRALQENIDDINNDSTYDDDSDLYFSPEKNNVIFASAVDGWGFNIGQISKFYETKLGMNRDTLNKVLWGEYYFDAKNKKILTKKTLKGRNIKPMFVSFILDNIWRIYNTCLVDQGEEPDLEKLKKMCSVLNVELTPRDLRTKDLKSLLRTVMKQWLPVSTAALLTIVEKIPSPLNAQKSRLDNLLANTPESELLDQRIKSAMECCDSTGPVSAYVSKMLSIPRSELPQTAGLEETINAAKSLEIDKAASKDKKEEQDEAQQKVNDESIEEKLQQLNISTKNFDLQESNESKDDLIENDVTNEEIHDPLNDEDNNAIIKTDKGDEIKIITEMAPAFDINSLLSSNKTTINTNESNVDSTEGYDDVEDDEEFNMMDYVPPEIDASDPLAALFEYDDEDPFGDYGFEEEDDDINDNEALIAFGRIYSGTLKVGQLVTILEPKYSPLSPNENIHHNVKITDLYLFMGRDLLPLEEVPCGNIVGIGGLAGRLLKNGTIIENNLQGVNLAGSVMYSQPIVRVAVEPVNPMKFGKLVKGLRMLNQCDPCVETFVNENGEHILCTAGELHLERCLKDLTERFSKIEITSSDPVIPYKESFYSNDEMNPIKSPLGERGVFEFAYGKYKFKISTRQMSEKCANFLIEHEDLVKKLALHRVYHKQFYNRLQMLLPDGFSIENIAAFGGKKYGPNILFSKNNLLRVLHKKTSKDAIPYGDSIINGFQLATNEGPLAKEEVQRMIVVIESFEEIEVKNGGQVVDISGRLMTGTKNAIYQSFLDWSPRLLWAMYSCTIQTSLEVLGKVYAVVQQRHGRIVSEEMKEGTPFFEIVCNIPVVEAFGFSESIRKRSSGAALPQLVFSGYEPIDLDPFWVPTTEEELEELGEFAERENIARKHMNDIRRRKGLFVDDKVVKDGQKQKTLKKD</sequence>
<dbReference type="FunFam" id="3.30.70.870:FF:000002">
    <property type="entry name" value="Translation elongation factor 2"/>
    <property type="match status" value="1"/>
</dbReference>
<dbReference type="GO" id="GO:0005829">
    <property type="term" value="C:cytosol"/>
    <property type="evidence" value="ECO:0007669"/>
    <property type="project" value="TreeGrafter"/>
</dbReference>
<dbReference type="InterPro" id="IPR014721">
    <property type="entry name" value="Ribsml_uS5_D2-typ_fold_subgr"/>
</dbReference>
<dbReference type="InterPro" id="IPR001387">
    <property type="entry name" value="Cro/C1-type_HTH"/>
</dbReference>
<keyword evidence="4" id="KW-0547">Nucleotide-binding</keyword>
<keyword evidence="3" id="KW-0690">Ribosome biogenesis</keyword>
<dbReference type="SUPFAM" id="SSF52540">
    <property type="entry name" value="P-loop containing nucleoside triphosphate hydrolases"/>
    <property type="match status" value="1"/>
</dbReference>
<dbReference type="InterPro" id="IPR004161">
    <property type="entry name" value="EFTu-like_2"/>
</dbReference>
<feature type="domain" description="Tr-type G" evidence="12">
    <location>
        <begin position="18"/>
        <end position="255"/>
    </location>
</feature>
<feature type="domain" description="HTH cro/C1-type" evidence="11">
    <location>
        <begin position="310"/>
        <end position="332"/>
    </location>
</feature>
<proteinExistence type="predicted"/>
<dbReference type="CDD" id="cd16261">
    <property type="entry name" value="EF2_snRNP_III"/>
    <property type="match status" value="1"/>
</dbReference>
<evidence type="ECO:0000256" key="6">
    <source>
        <dbReference type="ARBA" id="ARBA00023134"/>
    </source>
</evidence>
<dbReference type="GO" id="GO:0003924">
    <property type="term" value="F:GTPase activity"/>
    <property type="evidence" value="ECO:0007669"/>
    <property type="project" value="EnsemblFungi"/>
</dbReference>
<dbReference type="CDD" id="cd01885">
    <property type="entry name" value="EF2"/>
    <property type="match status" value="1"/>
</dbReference>
<dbReference type="InterPro" id="IPR035647">
    <property type="entry name" value="EFG_III/V"/>
</dbReference>
<reference evidence="14" key="1">
    <citation type="submission" date="2016-11" db="EMBL/GenBank/DDBJ databases">
        <authorList>
            <person name="Guldener U."/>
        </authorList>
    </citation>
    <scope>NUCLEOTIDE SEQUENCE [LARGE SCALE GENOMIC DNA]</scope>
</reference>
<evidence type="ECO:0000256" key="4">
    <source>
        <dbReference type="ARBA" id="ARBA00022741"/>
    </source>
</evidence>
<dbReference type="InterPro" id="IPR005225">
    <property type="entry name" value="Small_GTP-bd"/>
</dbReference>
<dbReference type="PROSITE" id="PS51722">
    <property type="entry name" value="G_TR_2"/>
    <property type="match status" value="1"/>
</dbReference>
<comment type="subcellular location">
    <subcellularLocation>
        <location evidence="1">Cytoplasm</location>
    </subcellularLocation>
</comment>
<evidence type="ECO:0000256" key="2">
    <source>
        <dbReference type="ARBA" id="ARBA00022490"/>
    </source>
</evidence>
<dbReference type="FunFam" id="3.40.50.300:FF:000746">
    <property type="entry name" value="Ribosome assembly protein 1"/>
    <property type="match status" value="1"/>
</dbReference>
<dbReference type="GO" id="GO:1990904">
    <property type="term" value="C:ribonucleoprotein complex"/>
    <property type="evidence" value="ECO:0007669"/>
    <property type="project" value="TreeGrafter"/>
</dbReference>
<dbReference type="PROSITE" id="PS50943">
    <property type="entry name" value="HTH_CROC1"/>
    <property type="match status" value="1"/>
</dbReference>
<dbReference type="SUPFAM" id="SSF54980">
    <property type="entry name" value="EF-G C-terminal domain-like"/>
    <property type="match status" value="2"/>
</dbReference>
<evidence type="ECO:0000259" key="11">
    <source>
        <dbReference type="PROSITE" id="PS50943"/>
    </source>
</evidence>
<dbReference type="SUPFAM" id="SSF50447">
    <property type="entry name" value="Translation proteins"/>
    <property type="match status" value="1"/>
</dbReference>
<dbReference type="GO" id="GO:0005525">
    <property type="term" value="F:GTP binding"/>
    <property type="evidence" value="ECO:0007669"/>
    <property type="project" value="UniProtKB-KW"/>
</dbReference>
<dbReference type="Gene3D" id="3.30.70.870">
    <property type="entry name" value="Elongation Factor G (Translational Gtpase), domain 3"/>
    <property type="match status" value="1"/>
</dbReference>
<dbReference type="Gene3D" id="2.40.30.10">
    <property type="entry name" value="Translation factors"/>
    <property type="match status" value="1"/>
</dbReference>
<evidence type="ECO:0000256" key="1">
    <source>
        <dbReference type="ARBA" id="ARBA00004496"/>
    </source>
</evidence>
<dbReference type="SMART" id="SM00838">
    <property type="entry name" value="EFG_C"/>
    <property type="match status" value="1"/>
</dbReference>
<evidence type="ECO:0000256" key="9">
    <source>
        <dbReference type="ARBA" id="ARBA00081809"/>
    </source>
</evidence>
<keyword evidence="2" id="KW-0963">Cytoplasm</keyword>
<dbReference type="PANTHER" id="PTHR42908">
    <property type="entry name" value="TRANSLATION ELONGATION FACTOR-RELATED"/>
    <property type="match status" value="1"/>
</dbReference>
<dbReference type="InterPro" id="IPR027417">
    <property type="entry name" value="P-loop_NTPase"/>
</dbReference>
<dbReference type="InterPro" id="IPR000795">
    <property type="entry name" value="T_Tr_GTP-bd_dom"/>
</dbReference>
<dbReference type="CDD" id="cd01681">
    <property type="entry name" value="aeEF2_snRNP_like_IV"/>
    <property type="match status" value="1"/>
</dbReference>
<dbReference type="InterPro" id="IPR009000">
    <property type="entry name" value="Transl_B-barrel_sf"/>
</dbReference>
<dbReference type="OrthoDB" id="364892at2759"/>
<dbReference type="Pfam" id="PF03144">
    <property type="entry name" value="GTP_EFTU_D2"/>
    <property type="match status" value="1"/>
</dbReference>
<dbReference type="InterPro" id="IPR000640">
    <property type="entry name" value="EFG_V-like"/>
</dbReference>
<dbReference type="FunFam" id="3.30.70.240:FF:000006">
    <property type="entry name" value="Elongation factor like GTPase 1"/>
    <property type="match status" value="1"/>
</dbReference>
<dbReference type="SUPFAM" id="SSF54211">
    <property type="entry name" value="Ribosomal protein S5 domain 2-like"/>
    <property type="match status" value="1"/>
</dbReference>
<evidence type="ECO:0000259" key="12">
    <source>
        <dbReference type="PROSITE" id="PS51722"/>
    </source>
</evidence>
<dbReference type="GO" id="GO:0042256">
    <property type="term" value="P:cytosolic ribosome assembly"/>
    <property type="evidence" value="ECO:0007669"/>
    <property type="project" value="EnsemblFungi"/>
</dbReference>
<dbReference type="NCBIfam" id="TIGR00231">
    <property type="entry name" value="small_GTP"/>
    <property type="match status" value="1"/>
</dbReference>
<dbReference type="Gene3D" id="3.30.70.240">
    <property type="match status" value="1"/>
</dbReference>
<dbReference type="Pfam" id="PF14492">
    <property type="entry name" value="EFG_III"/>
    <property type="match status" value="1"/>
</dbReference>
<evidence type="ECO:0000313" key="14">
    <source>
        <dbReference type="Proteomes" id="UP000183365"/>
    </source>
</evidence>
<dbReference type="AlphaFoldDB" id="A0A1L0B2R4"/>
<dbReference type="CDD" id="cd04096">
    <property type="entry name" value="eEF2_snRNP_like_C"/>
    <property type="match status" value="1"/>
</dbReference>
<dbReference type="GO" id="GO:0043022">
    <property type="term" value="F:ribosome binding"/>
    <property type="evidence" value="ECO:0007669"/>
    <property type="project" value="TreeGrafter"/>
</dbReference>
<evidence type="ECO:0000256" key="8">
    <source>
        <dbReference type="ARBA" id="ARBA00068031"/>
    </source>
</evidence>
<evidence type="ECO:0000256" key="3">
    <source>
        <dbReference type="ARBA" id="ARBA00022517"/>
    </source>
</evidence>
<dbReference type="Pfam" id="PF00009">
    <property type="entry name" value="GTP_EFTU"/>
    <property type="match status" value="1"/>
</dbReference>
<protein>
    <recommendedName>
        <fullName evidence="8">Ribosome assembly protein 1</fullName>
    </recommendedName>
    <alternativeName>
        <fullName evidence="9">Elongation factor-like 1</fullName>
    </alternativeName>
</protein>
<dbReference type="Pfam" id="PF00679">
    <property type="entry name" value="EFG_C"/>
    <property type="match status" value="1"/>
</dbReference>
<gene>
    <name evidence="13" type="ORF">HGUI_02308</name>
</gene>
<dbReference type="EMBL" id="FQNF01000039">
    <property type="protein sequence ID" value="SGZ40108.1"/>
    <property type="molecule type" value="Genomic_DNA"/>
</dbReference>
<dbReference type="InterPro" id="IPR020568">
    <property type="entry name" value="Ribosomal_Su5_D2-typ_SF"/>
</dbReference>
<comment type="catalytic activity">
    <reaction evidence="7">
        <text>GTP + H2O = GDP + phosphate + H(+)</text>
        <dbReference type="Rhea" id="RHEA:19669"/>
        <dbReference type="ChEBI" id="CHEBI:15377"/>
        <dbReference type="ChEBI" id="CHEBI:15378"/>
        <dbReference type="ChEBI" id="CHEBI:37565"/>
        <dbReference type="ChEBI" id="CHEBI:43474"/>
        <dbReference type="ChEBI" id="CHEBI:58189"/>
    </reaction>
</comment>
<keyword evidence="14" id="KW-1185">Reference proteome</keyword>
<dbReference type="VEuPathDB" id="FungiDB:HGUI_02308"/>
<dbReference type="FunFam" id="3.90.1430.10:FF:000002">
    <property type="entry name" value="Elongation factor like GTPase 1"/>
    <property type="match status" value="1"/>
</dbReference>
<dbReference type="PRINTS" id="PR00315">
    <property type="entry name" value="ELONGATNFCT"/>
</dbReference>
<dbReference type="InterPro" id="IPR041095">
    <property type="entry name" value="EFG_II"/>
</dbReference>
<keyword evidence="6" id="KW-0342">GTP-binding</keyword>
<keyword evidence="5" id="KW-0378">Hydrolase</keyword>
<dbReference type="Proteomes" id="UP000183365">
    <property type="component" value="Unassembled WGS sequence"/>
</dbReference>
<evidence type="ECO:0000256" key="7">
    <source>
        <dbReference type="ARBA" id="ARBA00048548"/>
    </source>
</evidence>
<organism evidence="13 14">
    <name type="scientific">Hanseniaspora guilliermondii</name>
    <dbReference type="NCBI Taxonomy" id="56406"/>
    <lineage>
        <taxon>Eukaryota</taxon>
        <taxon>Fungi</taxon>
        <taxon>Dikarya</taxon>
        <taxon>Ascomycota</taxon>
        <taxon>Saccharomycotina</taxon>
        <taxon>Saccharomycetes</taxon>
        <taxon>Saccharomycodales</taxon>
        <taxon>Saccharomycodaceae</taxon>
        <taxon>Hanseniaspora</taxon>
    </lineage>
</organism>
<dbReference type="CDD" id="cd16268">
    <property type="entry name" value="EF2_II"/>
    <property type="match status" value="1"/>
</dbReference>
<dbReference type="PANTHER" id="PTHR42908:SF3">
    <property type="entry name" value="ELONGATION FACTOR-LIKE GTPASE 1"/>
    <property type="match status" value="1"/>
</dbReference>
<evidence type="ECO:0000256" key="5">
    <source>
        <dbReference type="ARBA" id="ARBA00022801"/>
    </source>
</evidence>